<reference evidence="1 2" key="1">
    <citation type="submission" date="2019-12" db="EMBL/GenBank/DDBJ databases">
        <title>Whole-genome analyses of novel actinobacteria.</title>
        <authorList>
            <person name="Sahin N."/>
            <person name="Saygin H."/>
        </authorList>
    </citation>
    <scope>NUCLEOTIDE SEQUENCE [LARGE SCALE GENOMIC DNA]</scope>
    <source>
        <strain evidence="1 2">KC615</strain>
    </source>
</reference>
<protein>
    <recommendedName>
        <fullName evidence="3">Polyketide cyclase / dehydrase and lipid transport</fullName>
    </recommendedName>
</protein>
<proteinExistence type="predicted"/>
<accession>A0A6I4VSW3</accession>
<dbReference type="RefSeq" id="WP_160800649.1">
    <property type="nucleotide sequence ID" value="NZ_WUUL01000003.1"/>
</dbReference>
<keyword evidence="2" id="KW-1185">Reference proteome</keyword>
<evidence type="ECO:0000313" key="1">
    <source>
        <dbReference type="EMBL" id="MXQ53295.1"/>
    </source>
</evidence>
<dbReference type="Proteomes" id="UP000430692">
    <property type="component" value="Unassembled WGS sequence"/>
</dbReference>
<evidence type="ECO:0000313" key="2">
    <source>
        <dbReference type="Proteomes" id="UP000430692"/>
    </source>
</evidence>
<comment type="caution">
    <text evidence="1">The sequence shown here is derived from an EMBL/GenBank/DDBJ whole genome shotgun (WGS) entry which is preliminary data.</text>
</comment>
<sequence length="152" mass="17682">MRIHTKNIIEAPIQFVYEHMYSNEVQKEGYGSMFVSLTKNGIQAGSTWILEVKQSFLFPRTKKTTIQLVETEAPTMYRTIYKQYGFQVDCMDRLKQTDQGTIIIEEADYKSNNVATLLVLPFVYPLLQFVHKIITKKASKKLNEIYQRSITS</sequence>
<organism evidence="1 2">
    <name type="scientific">Shimazuella alba</name>
    <dbReference type="NCBI Taxonomy" id="2690964"/>
    <lineage>
        <taxon>Bacteria</taxon>
        <taxon>Bacillati</taxon>
        <taxon>Bacillota</taxon>
        <taxon>Bacilli</taxon>
        <taxon>Bacillales</taxon>
        <taxon>Thermoactinomycetaceae</taxon>
        <taxon>Shimazuella</taxon>
    </lineage>
</organism>
<evidence type="ECO:0008006" key="3">
    <source>
        <dbReference type="Google" id="ProtNLM"/>
    </source>
</evidence>
<gene>
    <name evidence="1" type="ORF">GSM42_06020</name>
</gene>
<dbReference type="EMBL" id="WUUL01000003">
    <property type="protein sequence ID" value="MXQ53295.1"/>
    <property type="molecule type" value="Genomic_DNA"/>
</dbReference>
<dbReference type="AlphaFoldDB" id="A0A6I4VSW3"/>
<name>A0A6I4VSW3_9BACL</name>